<comment type="caution">
    <text evidence="2">The sequence shown here is derived from an EMBL/GenBank/DDBJ whole genome shotgun (WGS) entry which is preliminary data.</text>
</comment>
<dbReference type="PANTHER" id="PTHR37845:SF1">
    <property type="entry name" value="SEQUENCE ORPHAN"/>
    <property type="match status" value="1"/>
</dbReference>
<sequence length="153" mass="17204">MASEYRWPSLDNNINNSLQHRLVVDAAAAVTAAATIAWIITATDRSVVKNVSTRRPLVRTLTKHLLSTFTSPRRFFSNRAVYVVWTLYAATYFIANTSDTLIERYLDPDKTPTGTLVSFAAFAINTPLSVWKDVRFSQFFGNRLEAAPKSTRV</sequence>
<reference evidence="2 3" key="1">
    <citation type="submission" date="2024-02" db="EMBL/GenBank/DDBJ databases">
        <title>First draft genome assembly of two strains of Seiridium cardinale.</title>
        <authorList>
            <person name="Emiliani G."/>
            <person name="Scali E."/>
        </authorList>
    </citation>
    <scope>NUCLEOTIDE SEQUENCE [LARGE SCALE GENOMIC DNA]</scope>
    <source>
        <strain evidence="2 3">BM-138-000479</strain>
    </source>
</reference>
<accession>A0ABR2Y210</accession>
<name>A0ABR2Y210_9PEZI</name>
<dbReference type="PANTHER" id="PTHR37845">
    <property type="entry name" value="SEQUENCE ORPHAN"/>
    <property type="match status" value="1"/>
</dbReference>
<proteinExistence type="predicted"/>
<dbReference type="InterPro" id="IPR038781">
    <property type="entry name" value="C365.16-ike"/>
</dbReference>
<feature type="transmembrane region" description="Helical" evidence="1">
    <location>
        <begin position="20"/>
        <end position="40"/>
    </location>
</feature>
<keyword evidence="1" id="KW-1133">Transmembrane helix</keyword>
<evidence type="ECO:0000256" key="1">
    <source>
        <dbReference type="SAM" id="Phobius"/>
    </source>
</evidence>
<keyword evidence="3" id="KW-1185">Reference proteome</keyword>
<evidence type="ECO:0000313" key="2">
    <source>
        <dbReference type="EMBL" id="KAK9779931.1"/>
    </source>
</evidence>
<feature type="transmembrane region" description="Helical" evidence="1">
    <location>
        <begin position="76"/>
        <end position="95"/>
    </location>
</feature>
<dbReference type="EMBL" id="JARVKM010000008">
    <property type="protein sequence ID" value="KAK9779931.1"/>
    <property type="molecule type" value="Genomic_DNA"/>
</dbReference>
<organism evidence="2 3">
    <name type="scientific">Seiridium cardinale</name>
    <dbReference type="NCBI Taxonomy" id="138064"/>
    <lineage>
        <taxon>Eukaryota</taxon>
        <taxon>Fungi</taxon>
        <taxon>Dikarya</taxon>
        <taxon>Ascomycota</taxon>
        <taxon>Pezizomycotina</taxon>
        <taxon>Sordariomycetes</taxon>
        <taxon>Xylariomycetidae</taxon>
        <taxon>Amphisphaeriales</taxon>
        <taxon>Sporocadaceae</taxon>
        <taxon>Seiridium</taxon>
    </lineage>
</organism>
<gene>
    <name evidence="2" type="ORF">SCAR479_03055</name>
</gene>
<dbReference type="Proteomes" id="UP001465668">
    <property type="component" value="Unassembled WGS sequence"/>
</dbReference>
<protein>
    <submittedName>
        <fullName evidence="2">Mitochondrial fission process protein 1</fullName>
    </submittedName>
</protein>
<keyword evidence="1" id="KW-0812">Transmembrane</keyword>
<keyword evidence="1" id="KW-0472">Membrane</keyword>
<feature type="transmembrane region" description="Helical" evidence="1">
    <location>
        <begin position="115"/>
        <end position="134"/>
    </location>
</feature>
<evidence type="ECO:0000313" key="3">
    <source>
        <dbReference type="Proteomes" id="UP001465668"/>
    </source>
</evidence>